<dbReference type="PANTHER" id="PTHR44591:SF3">
    <property type="entry name" value="RESPONSE REGULATORY DOMAIN-CONTAINING PROTEIN"/>
    <property type="match status" value="1"/>
</dbReference>
<evidence type="ECO:0000313" key="5">
    <source>
        <dbReference type="EMBL" id="MBK1668436.1"/>
    </source>
</evidence>
<dbReference type="EMBL" id="NRRL01000023">
    <property type="protein sequence ID" value="MBK1668436.1"/>
    <property type="molecule type" value="Genomic_DNA"/>
</dbReference>
<dbReference type="SMART" id="SM00448">
    <property type="entry name" value="REC"/>
    <property type="match status" value="1"/>
</dbReference>
<feature type="modified residue" description="4-aspartylphosphate" evidence="2">
    <location>
        <position position="61"/>
    </location>
</feature>
<evidence type="ECO:0000256" key="3">
    <source>
        <dbReference type="SAM" id="MobiDB-lite"/>
    </source>
</evidence>
<feature type="compositionally biased region" description="Low complexity" evidence="3">
    <location>
        <begin position="133"/>
        <end position="142"/>
    </location>
</feature>
<feature type="region of interest" description="Disordered" evidence="3">
    <location>
        <begin position="133"/>
        <end position="159"/>
    </location>
</feature>
<feature type="domain" description="Response regulatory" evidence="4">
    <location>
        <begin position="12"/>
        <end position="127"/>
    </location>
</feature>
<proteinExistence type="predicted"/>
<dbReference type="InterPro" id="IPR050595">
    <property type="entry name" value="Bact_response_regulator"/>
</dbReference>
<evidence type="ECO:0000313" key="6">
    <source>
        <dbReference type="Proteomes" id="UP001296873"/>
    </source>
</evidence>
<protein>
    <recommendedName>
        <fullName evidence="4">Response regulatory domain-containing protein</fullName>
    </recommendedName>
</protein>
<gene>
    <name evidence="5" type="ORF">CKO28_10355</name>
</gene>
<dbReference type="Proteomes" id="UP001296873">
    <property type="component" value="Unassembled WGS sequence"/>
</dbReference>
<dbReference type="RefSeq" id="WP_200340750.1">
    <property type="nucleotide sequence ID" value="NZ_NRRL01000023.1"/>
</dbReference>
<reference evidence="5 6" key="1">
    <citation type="journal article" date="2020" name="Microorganisms">
        <title>Osmotic Adaptation and Compatible Solute Biosynthesis of Phototrophic Bacteria as Revealed from Genome Analyses.</title>
        <authorList>
            <person name="Imhoff J.F."/>
            <person name="Rahn T."/>
            <person name="Kunzel S."/>
            <person name="Keller A."/>
            <person name="Neulinger S.C."/>
        </authorList>
    </citation>
    <scope>NUCLEOTIDE SEQUENCE [LARGE SCALE GENOMIC DNA]</scope>
    <source>
        <strain evidence="5 6">DSM 9895</strain>
    </source>
</reference>
<accession>A0ABS1DER5</accession>
<dbReference type="Gene3D" id="3.40.50.2300">
    <property type="match status" value="1"/>
</dbReference>
<evidence type="ECO:0000256" key="1">
    <source>
        <dbReference type="ARBA" id="ARBA00022553"/>
    </source>
</evidence>
<comment type="caution">
    <text evidence="5">The sequence shown here is derived from an EMBL/GenBank/DDBJ whole genome shotgun (WGS) entry which is preliminary data.</text>
</comment>
<evidence type="ECO:0000259" key="4">
    <source>
        <dbReference type="PROSITE" id="PS50110"/>
    </source>
</evidence>
<organism evidence="5 6">
    <name type="scientific">Rhodovibrio sodomensis</name>
    <dbReference type="NCBI Taxonomy" id="1088"/>
    <lineage>
        <taxon>Bacteria</taxon>
        <taxon>Pseudomonadati</taxon>
        <taxon>Pseudomonadota</taxon>
        <taxon>Alphaproteobacteria</taxon>
        <taxon>Rhodospirillales</taxon>
        <taxon>Rhodovibrionaceae</taxon>
        <taxon>Rhodovibrio</taxon>
    </lineage>
</organism>
<sequence length="159" mass="16275">MATQAHPHRFALVLVVDDDDLVRDMVAASLTRAGYRVVLAADGSAAIDQLGARTPDLILTDLFMPNCDGIELLRSGLLRTSDIPVIAMSGGYAGIDLLGASRTLGATATIAKPFLPGELIDLVRGTLDPDAAASADRASTAGPGLGRPGRGGKAAADCH</sequence>
<evidence type="ECO:0000256" key="2">
    <source>
        <dbReference type="PROSITE-ProRule" id="PRU00169"/>
    </source>
</evidence>
<dbReference type="PROSITE" id="PS50110">
    <property type="entry name" value="RESPONSE_REGULATORY"/>
    <property type="match status" value="1"/>
</dbReference>
<dbReference type="PANTHER" id="PTHR44591">
    <property type="entry name" value="STRESS RESPONSE REGULATOR PROTEIN 1"/>
    <property type="match status" value="1"/>
</dbReference>
<keyword evidence="6" id="KW-1185">Reference proteome</keyword>
<dbReference type="InterPro" id="IPR001789">
    <property type="entry name" value="Sig_transdc_resp-reg_receiver"/>
</dbReference>
<name>A0ABS1DER5_9PROT</name>
<dbReference type="InterPro" id="IPR011006">
    <property type="entry name" value="CheY-like_superfamily"/>
</dbReference>
<keyword evidence="1 2" id="KW-0597">Phosphoprotein</keyword>
<dbReference type="SUPFAM" id="SSF52172">
    <property type="entry name" value="CheY-like"/>
    <property type="match status" value="1"/>
</dbReference>
<dbReference type="Pfam" id="PF00072">
    <property type="entry name" value="Response_reg"/>
    <property type="match status" value="1"/>
</dbReference>
<feature type="compositionally biased region" description="Gly residues" evidence="3">
    <location>
        <begin position="143"/>
        <end position="152"/>
    </location>
</feature>